<accession>A0AAE1EQB7</accession>
<comment type="caution">
    <text evidence="1">The sequence shown here is derived from an EMBL/GenBank/DDBJ whole genome shotgun (WGS) entry which is preliminary data.</text>
</comment>
<dbReference type="EMBL" id="JAWQEG010005010">
    <property type="protein sequence ID" value="KAK3859489.1"/>
    <property type="molecule type" value="Genomic_DNA"/>
</dbReference>
<protein>
    <submittedName>
        <fullName evidence="1">Uncharacterized protein</fullName>
    </submittedName>
</protein>
<name>A0AAE1EQB7_PETCI</name>
<reference evidence="1" key="1">
    <citation type="submission" date="2023-10" db="EMBL/GenBank/DDBJ databases">
        <title>Genome assemblies of two species of porcelain crab, Petrolisthes cinctipes and Petrolisthes manimaculis (Anomura: Porcellanidae).</title>
        <authorList>
            <person name="Angst P."/>
        </authorList>
    </citation>
    <scope>NUCLEOTIDE SEQUENCE</scope>
    <source>
        <strain evidence="1">PB745_01</strain>
        <tissue evidence="1">Gill</tissue>
    </source>
</reference>
<dbReference type="AlphaFoldDB" id="A0AAE1EQB7"/>
<proteinExistence type="predicted"/>
<organism evidence="1 2">
    <name type="scientific">Petrolisthes cinctipes</name>
    <name type="common">Flat porcelain crab</name>
    <dbReference type="NCBI Taxonomy" id="88211"/>
    <lineage>
        <taxon>Eukaryota</taxon>
        <taxon>Metazoa</taxon>
        <taxon>Ecdysozoa</taxon>
        <taxon>Arthropoda</taxon>
        <taxon>Crustacea</taxon>
        <taxon>Multicrustacea</taxon>
        <taxon>Malacostraca</taxon>
        <taxon>Eumalacostraca</taxon>
        <taxon>Eucarida</taxon>
        <taxon>Decapoda</taxon>
        <taxon>Pleocyemata</taxon>
        <taxon>Anomura</taxon>
        <taxon>Galatheoidea</taxon>
        <taxon>Porcellanidae</taxon>
        <taxon>Petrolisthes</taxon>
    </lineage>
</organism>
<dbReference type="Proteomes" id="UP001286313">
    <property type="component" value="Unassembled WGS sequence"/>
</dbReference>
<gene>
    <name evidence="1" type="ORF">Pcinc_034401</name>
</gene>
<sequence>MLLLPTLHVPCHPYTCHAILTRAMPTLHVPCHPYTCHAIPTRVILNTCHANPTRSMPSLHVLSLTRADLTSLYGQGEFRHGGDKKSNLRPPPMVYQLIT</sequence>
<evidence type="ECO:0000313" key="1">
    <source>
        <dbReference type="EMBL" id="KAK3859489.1"/>
    </source>
</evidence>
<keyword evidence="2" id="KW-1185">Reference proteome</keyword>
<evidence type="ECO:0000313" key="2">
    <source>
        <dbReference type="Proteomes" id="UP001286313"/>
    </source>
</evidence>